<dbReference type="HOGENOM" id="CLU_950031_0_0_1"/>
<name>I7ALD4_ENCRO</name>
<proteinExistence type="predicted"/>
<dbReference type="EMBL" id="CP003519">
    <property type="protein sequence ID" value="AFN82479.1"/>
    <property type="molecule type" value="Genomic_DNA"/>
</dbReference>
<dbReference type="AlphaFoldDB" id="I7ALD4"/>
<organism evidence="1 2">
    <name type="scientific">Encephalitozoon romaleae (strain SJ-2008)</name>
    <name type="common">Microsporidian parasite</name>
    <dbReference type="NCBI Taxonomy" id="1178016"/>
    <lineage>
        <taxon>Eukaryota</taxon>
        <taxon>Fungi</taxon>
        <taxon>Fungi incertae sedis</taxon>
        <taxon>Microsporidia</taxon>
        <taxon>Unikaryonidae</taxon>
        <taxon>Encephalitozoon</taxon>
    </lineage>
</organism>
<gene>
    <name evidence="1" type="ordered locus">EROM_020040</name>
</gene>
<evidence type="ECO:0000313" key="1">
    <source>
        <dbReference type="EMBL" id="AFN82479.1"/>
    </source>
</evidence>
<reference evidence="1 2" key="1">
    <citation type="journal article" date="2012" name="Proc. Natl. Acad. Sci. U.S.A.">
        <title>Gain and loss of multiple functionally related, horizontally transferred genes in the reduced genomes of two microsporidian parasites.</title>
        <authorList>
            <person name="Pombert J.-F."/>
            <person name="Selman M."/>
            <person name="Burki F."/>
            <person name="Bardell F.T."/>
            <person name="Farinelli L."/>
            <person name="Solter L.F."/>
            <person name="Whitman D.W."/>
            <person name="Weiss L.M."/>
            <person name="Corradi N."/>
            <person name="Keeling P.J."/>
        </authorList>
    </citation>
    <scope>NUCLEOTIDE SEQUENCE [LARGE SCALE GENOMIC DNA]</scope>
    <source>
        <strain evidence="1 2">SJ-2008</strain>
    </source>
</reference>
<dbReference type="GeneID" id="20520762"/>
<dbReference type="Proteomes" id="UP000010094">
    <property type="component" value="Chromosome II"/>
</dbReference>
<dbReference type="KEGG" id="ero:EROM_020040"/>
<sequence>MDLGRYLGSVLENTERTLKVARLEKEIENRCRVQRDLIFSQRHIDYQMKNKEMKARMELEICKILRKFHEWILKQNLRYTKAISSKTQDSGDRVGSKGKGSNESMEIVYCKDQISTLLSHLYNNVNMGVRLLNFQKACEYSNRVKNIRSDVMYLINKLGLNILKGIEKVIRDYNNSMNEKEDIILECEDLKIKSLLGQLRQKVNEYEEIIREEAISRVLAVLSQGSVENDIRFAKLIDETLERTEGYESPEITRMSVQFIIAKKYVEDVVSLKEQPFLRRYLERNTRPKEQRL</sequence>
<dbReference type="VEuPathDB" id="MicrosporidiaDB:EROM_020040"/>
<protein>
    <submittedName>
        <fullName evidence="1">Uncharacterized protein</fullName>
    </submittedName>
</protein>
<dbReference type="OrthoDB" id="2404674at2759"/>
<dbReference type="RefSeq" id="XP_009263976.1">
    <property type="nucleotide sequence ID" value="XM_009265701.1"/>
</dbReference>
<evidence type="ECO:0000313" key="2">
    <source>
        <dbReference type="Proteomes" id="UP000010094"/>
    </source>
</evidence>
<accession>I7ALD4</accession>
<keyword evidence="2" id="KW-1185">Reference proteome</keyword>